<keyword evidence="3" id="KW-1185">Reference proteome</keyword>
<dbReference type="RefSeq" id="WP_072676937.1">
    <property type="nucleotide sequence ID" value="NZ_MPKY01000001.1"/>
</dbReference>
<feature type="binding site" evidence="1">
    <location>
        <position position="34"/>
    </location>
    <ligand>
        <name>Mg(2+)</name>
        <dbReference type="ChEBI" id="CHEBI:18420"/>
        <label>1</label>
    </ligand>
</feature>
<evidence type="ECO:0000313" key="3">
    <source>
        <dbReference type="Proteomes" id="UP000183986"/>
    </source>
</evidence>
<evidence type="ECO:0008006" key="4">
    <source>
        <dbReference type="Google" id="ProtNLM"/>
    </source>
</evidence>
<keyword evidence="1" id="KW-0460">Magnesium</keyword>
<protein>
    <recommendedName>
        <fullName evidence="4">ADP-ribosylglycohydrolase family protein</fullName>
    </recommendedName>
</protein>
<dbReference type="PANTHER" id="PTHR16222">
    <property type="entry name" value="ADP-RIBOSYLGLYCOHYDROLASE"/>
    <property type="match status" value="1"/>
</dbReference>
<reference evidence="2" key="1">
    <citation type="submission" date="2016-11" db="EMBL/GenBank/DDBJ databases">
        <title>Draft Genome Sequence of Marinobacter hydrocarbonoclasticus strain STW2, a polyaromatic aromatic hydrocarbon degrading and denitrifying bacterium from rhizosphere of Seagrass Enhalus acodoides.</title>
        <authorList>
            <person name="Ling J."/>
            <person name="Dong J."/>
        </authorList>
    </citation>
    <scope>NUCLEOTIDE SEQUENCE [LARGE SCALE GENOMIC DNA]</scope>
    <source>
        <strain evidence="2">STW2</strain>
    </source>
</reference>
<feature type="binding site" evidence="1">
    <location>
        <position position="204"/>
    </location>
    <ligand>
        <name>Mg(2+)</name>
        <dbReference type="ChEBI" id="CHEBI:18420"/>
        <label>1</label>
    </ligand>
</feature>
<gene>
    <name evidence="2" type="ORF">BEE62_07665</name>
</gene>
<dbReference type="InterPro" id="IPR036705">
    <property type="entry name" value="Ribosyl_crysJ1_sf"/>
</dbReference>
<comment type="caution">
    <text evidence="2">The sequence shown here is derived from an EMBL/GenBank/DDBJ whole genome shotgun (WGS) entry which is preliminary data.</text>
</comment>
<feature type="binding site" evidence="1">
    <location>
        <position position="36"/>
    </location>
    <ligand>
        <name>Mg(2+)</name>
        <dbReference type="ChEBI" id="CHEBI:18420"/>
        <label>1</label>
    </ligand>
</feature>
<dbReference type="AlphaFoldDB" id="A0A1M2UXA6"/>
<evidence type="ECO:0000313" key="2">
    <source>
        <dbReference type="EMBL" id="OJS99981.1"/>
    </source>
</evidence>
<dbReference type="InterPro" id="IPR005502">
    <property type="entry name" value="Ribosyl_crysJ1"/>
</dbReference>
<accession>A0A1M2UXA6</accession>
<dbReference type="OrthoDB" id="9798107at2"/>
<organism evidence="2 3">
    <name type="scientific">Marinobacter nauticus</name>
    <name type="common">Marinobacter hydrocarbonoclasticus</name>
    <name type="synonym">Marinobacter aquaeolei</name>
    <dbReference type="NCBI Taxonomy" id="2743"/>
    <lineage>
        <taxon>Bacteria</taxon>
        <taxon>Pseudomonadati</taxon>
        <taxon>Pseudomonadota</taxon>
        <taxon>Gammaproteobacteria</taxon>
        <taxon>Pseudomonadales</taxon>
        <taxon>Marinobacteraceae</taxon>
        <taxon>Marinobacter</taxon>
    </lineage>
</organism>
<dbReference type="EMBL" id="MPKY01000001">
    <property type="protein sequence ID" value="OJS99981.1"/>
    <property type="molecule type" value="Genomic_DNA"/>
</dbReference>
<feature type="binding site" evidence="1">
    <location>
        <position position="35"/>
    </location>
    <ligand>
        <name>Mg(2+)</name>
        <dbReference type="ChEBI" id="CHEBI:18420"/>
        <label>1</label>
    </ligand>
</feature>
<dbReference type="SUPFAM" id="SSF101478">
    <property type="entry name" value="ADP-ribosylglycohydrolase"/>
    <property type="match status" value="1"/>
</dbReference>
<feature type="binding site" evidence="1">
    <location>
        <position position="201"/>
    </location>
    <ligand>
        <name>Mg(2+)</name>
        <dbReference type="ChEBI" id="CHEBI:18420"/>
        <label>1</label>
    </ligand>
</feature>
<comment type="cofactor">
    <cofactor evidence="1">
        <name>Mg(2+)</name>
        <dbReference type="ChEBI" id="CHEBI:18420"/>
    </cofactor>
    <text evidence="1">Binds 2 magnesium ions per subunit.</text>
</comment>
<dbReference type="Gene3D" id="1.10.4080.10">
    <property type="entry name" value="ADP-ribosylation/Crystallin J1"/>
    <property type="match status" value="1"/>
</dbReference>
<dbReference type="InterPro" id="IPR050792">
    <property type="entry name" value="ADP-ribosylglycohydrolase"/>
</dbReference>
<name>A0A1M2UXA6_MARNT</name>
<proteinExistence type="predicted"/>
<sequence>MLGAIVGDFIGSSWEGVEPFQFRGELLSDVSHFTDDTVLTIATAYTWAVEGDLVTSYRESIKDYQNLGFSEPLHQWAHGVDEQQHFNHGNGAAIRVSPVAVFANNLQEAISLSRRAAVVTHYNELAVRLAELIGGATFLAHRQSAPEDIIEFAVEHCPSLFQLPRSGSPFQWESVVAAIEIACRTVSFEACMRECISAGGDVDSVCAMAGAISEGLWGCPSHLLTHVLEELKRCHPDLFRMLRISLFGRES</sequence>
<keyword evidence="1" id="KW-0479">Metal-binding</keyword>
<dbReference type="Proteomes" id="UP000183986">
    <property type="component" value="Unassembled WGS sequence"/>
</dbReference>
<dbReference type="PANTHER" id="PTHR16222:SF12">
    <property type="entry name" value="ADP-RIBOSYLGLYCOHYDROLASE-RELATED"/>
    <property type="match status" value="1"/>
</dbReference>
<feature type="binding site" evidence="1">
    <location>
        <position position="203"/>
    </location>
    <ligand>
        <name>Mg(2+)</name>
        <dbReference type="ChEBI" id="CHEBI:18420"/>
        <label>1</label>
    </ligand>
</feature>
<evidence type="ECO:0000256" key="1">
    <source>
        <dbReference type="PIRSR" id="PIRSR605502-1"/>
    </source>
</evidence>
<dbReference type="Pfam" id="PF03747">
    <property type="entry name" value="ADP_ribosyl_GH"/>
    <property type="match status" value="1"/>
</dbReference>
<dbReference type="GO" id="GO:0046872">
    <property type="term" value="F:metal ion binding"/>
    <property type="evidence" value="ECO:0007669"/>
    <property type="project" value="UniProtKB-KW"/>
</dbReference>